<evidence type="ECO:0000259" key="2">
    <source>
        <dbReference type="PROSITE" id="PS50937"/>
    </source>
</evidence>
<feature type="domain" description="HTH merR-type" evidence="2">
    <location>
        <begin position="6"/>
        <end position="75"/>
    </location>
</feature>
<dbReference type="EMBL" id="JBBMFJ010000010">
    <property type="protein sequence ID" value="MEQ2562865.1"/>
    <property type="molecule type" value="Genomic_DNA"/>
</dbReference>
<proteinExistence type="predicted"/>
<dbReference type="PROSITE" id="PS50937">
    <property type="entry name" value="HTH_MERR_2"/>
    <property type="match status" value="1"/>
</dbReference>
<evidence type="ECO:0000313" key="4">
    <source>
        <dbReference type="Proteomes" id="UP001437460"/>
    </source>
</evidence>
<evidence type="ECO:0000313" key="3">
    <source>
        <dbReference type="EMBL" id="MEQ2562865.1"/>
    </source>
</evidence>
<accession>A0ABV1HKL6</accession>
<dbReference type="InterPro" id="IPR047057">
    <property type="entry name" value="MerR_fam"/>
</dbReference>
<name>A0ABV1HKL6_9FIRM</name>
<gene>
    <name evidence="3" type="ORF">WMO41_06770</name>
</gene>
<dbReference type="Pfam" id="PF13411">
    <property type="entry name" value="MerR_1"/>
    <property type="match status" value="1"/>
</dbReference>
<dbReference type="CDD" id="cd04782">
    <property type="entry name" value="HTH_BltR"/>
    <property type="match status" value="1"/>
</dbReference>
<dbReference type="SUPFAM" id="SSF46955">
    <property type="entry name" value="Putative DNA-binding domain"/>
    <property type="match status" value="1"/>
</dbReference>
<dbReference type="InterPro" id="IPR000551">
    <property type="entry name" value="MerR-type_HTH_dom"/>
</dbReference>
<dbReference type="SUPFAM" id="SSF55136">
    <property type="entry name" value="Probable bacterial effector-binding domain"/>
    <property type="match status" value="1"/>
</dbReference>
<dbReference type="Gene3D" id="3.20.80.10">
    <property type="entry name" value="Regulatory factor, effector binding domain"/>
    <property type="match status" value="1"/>
</dbReference>
<keyword evidence="4" id="KW-1185">Reference proteome</keyword>
<dbReference type="InterPro" id="IPR009061">
    <property type="entry name" value="DNA-bd_dom_put_sf"/>
</dbReference>
<protein>
    <submittedName>
        <fullName evidence="3">MerR family transcriptional regulator</fullName>
    </submittedName>
</protein>
<sequence length="271" mass="32661">MDRNLYMTTGEFAALMGVSKHTLFHYDDIGLFSPEYVAENGYRMYSLYQLETLETILMLRDLGMPLKEIRQFLQVRSPKELLRIFTEREQQIEQELTRLKTMRGWIRQRRKKISMVMQQDFSEIGIHHFPERYYLIRQIDGTSEKDYMEKTNRLILDFKHAEQRNDYEVAYLQYGKNLSRQIYNAYDNVLLLLEQKPQHMEYRIMPEGDYLTGFHVGHWKNIGEAYERMEDYRKKHEIQTDTVYLERDMVDQLAVTSAEEYVTEIAVRIMS</sequence>
<dbReference type="InterPro" id="IPR011256">
    <property type="entry name" value="Reg_factor_effector_dom_sf"/>
</dbReference>
<comment type="caution">
    <text evidence="3">The sequence shown here is derived from an EMBL/GenBank/DDBJ whole genome shotgun (WGS) entry which is preliminary data.</text>
</comment>
<organism evidence="3 4">
    <name type="scientific">Ventrimonas faecis</name>
    <dbReference type="NCBI Taxonomy" id="3133170"/>
    <lineage>
        <taxon>Bacteria</taxon>
        <taxon>Bacillati</taxon>
        <taxon>Bacillota</taxon>
        <taxon>Clostridia</taxon>
        <taxon>Lachnospirales</taxon>
        <taxon>Lachnospiraceae</taxon>
        <taxon>Ventrimonas</taxon>
    </lineage>
</organism>
<dbReference type="Gene3D" id="1.10.1660.10">
    <property type="match status" value="1"/>
</dbReference>
<dbReference type="RefSeq" id="WP_349229094.1">
    <property type="nucleotide sequence ID" value="NZ_JBBMFJ010000010.1"/>
</dbReference>
<dbReference type="PANTHER" id="PTHR30204:SF85">
    <property type="entry name" value="MULTIDRUG-EFFLUX TRANSPORTER 2 REGULATOR"/>
    <property type="match status" value="1"/>
</dbReference>
<keyword evidence="1" id="KW-0238">DNA-binding</keyword>
<reference evidence="3 4" key="1">
    <citation type="submission" date="2024-03" db="EMBL/GenBank/DDBJ databases">
        <title>Human intestinal bacterial collection.</title>
        <authorList>
            <person name="Pauvert C."/>
            <person name="Hitch T.C.A."/>
            <person name="Clavel T."/>
        </authorList>
    </citation>
    <scope>NUCLEOTIDE SEQUENCE [LARGE SCALE GENOMIC DNA]</scope>
    <source>
        <strain evidence="3 4">CLA-AP-H27</strain>
    </source>
</reference>
<dbReference type="PANTHER" id="PTHR30204">
    <property type="entry name" value="REDOX-CYCLING DRUG-SENSING TRANSCRIPTIONAL ACTIVATOR SOXR"/>
    <property type="match status" value="1"/>
</dbReference>
<evidence type="ECO:0000256" key="1">
    <source>
        <dbReference type="ARBA" id="ARBA00023125"/>
    </source>
</evidence>
<dbReference type="SMART" id="SM00422">
    <property type="entry name" value="HTH_MERR"/>
    <property type="match status" value="1"/>
</dbReference>
<dbReference type="Proteomes" id="UP001437460">
    <property type="component" value="Unassembled WGS sequence"/>
</dbReference>